<dbReference type="InterPro" id="IPR036628">
    <property type="entry name" value="Clp_N_dom_sf"/>
</dbReference>
<dbReference type="PROSITE" id="PS51903">
    <property type="entry name" value="CLP_R"/>
    <property type="match status" value="1"/>
</dbReference>
<evidence type="ECO:0000313" key="6">
    <source>
        <dbReference type="Proteomes" id="UP001370490"/>
    </source>
</evidence>
<feature type="domain" description="Clp R" evidence="4">
    <location>
        <begin position="3"/>
        <end position="184"/>
    </location>
</feature>
<dbReference type="Gene3D" id="1.10.1780.10">
    <property type="entry name" value="Clp, N-terminal domain"/>
    <property type="match status" value="1"/>
</dbReference>
<keyword evidence="6" id="KW-1185">Reference proteome</keyword>
<evidence type="ECO:0000256" key="3">
    <source>
        <dbReference type="PROSITE-ProRule" id="PRU01251"/>
    </source>
</evidence>
<evidence type="ECO:0000259" key="4">
    <source>
        <dbReference type="PROSITE" id="PS51903"/>
    </source>
</evidence>
<comment type="caution">
    <text evidence="5">The sequence shown here is derived from an EMBL/GenBank/DDBJ whole genome shotgun (WGS) entry which is preliminary data.</text>
</comment>
<dbReference type="GO" id="GO:0034605">
    <property type="term" value="P:cellular response to heat"/>
    <property type="evidence" value="ECO:0007669"/>
    <property type="project" value="TreeGrafter"/>
</dbReference>
<dbReference type="PANTHER" id="PTHR11638">
    <property type="entry name" value="ATP-DEPENDENT CLP PROTEASE"/>
    <property type="match status" value="1"/>
</dbReference>
<dbReference type="GO" id="GO:0016887">
    <property type="term" value="F:ATP hydrolysis activity"/>
    <property type="evidence" value="ECO:0007669"/>
    <property type="project" value="TreeGrafter"/>
</dbReference>
<dbReference type="SUPFAM" id="SSF81923">
    <property type="entry name" value="Double Clp-N motif"/>
    <property type="match status" value="1"/>
</dbReference>
<dbReference type="Pfam" id="PF02861">
    <property type="entry name" value="Clp_N"/>
    <property type="match status" value="1"/>
</dbReference>
<name>A0AAN8UZN5_9MAGN</name>
<dbReference type="GO" id="GO:0005737">
    <property type="term" value="C:cytoplasm"/>
    <property type="evidence" value="ECO:0007669"/>
    <property type="project" value="TreeGrafter"/>
</dbReference>
<protein>
    <submittedName>
        <fullName evidence="5">Clp ATPase, C-terminal</fullName>
    </submittedName>
</protein>
<accession>A0AAN8UZN5</accession>
<dbReference type="EMBL" id="JBAMMX010000020">
    <property type="protein sequence ID" value="KAK6920976.1"/>
    <property type="molecule type" value="Genomic_DNA"/>
</dbReference>
<dbReference type="AlphaFoldDB" id="A0AAN8UZN5"/>
<evidence type="ECO:0000256" key="2">
    <source>
        <dbReference type="ARBA" id="ARBA00022840"/>
    </source>
</evidence>
<dbReference type="PANTHER" id="PTHR11638:SF18">
    <property type="entry name" value="HEAT SHOCK PROTEIN 104"/>
    <property type="match status" value="1"/>
</dbReference>
<dbReference type="InterPro" id="IPR004176">
    <property type="entry name" value="Clp_R_N"/>
</dbReference>
<keyword evidence="3" id="KW-0677">Repeat</keyword>
<proteinExistence type="predicted"/>
<sequence>MNPDKFTHKTNEALAGGHELASNAGHAQFTPLHIAVALISEPNGIFWQAISAAGGGDEAAKAVERVFNQALKKLPSQTPPPDDVYGARPIRRWLEKRVVTELSRMLIREEIDENTTVWIDAAPNSKELSYRVEKNGGLVNPTTGKRSDILIQVPNGPVTSDASQTVKKMKIEEILDDDDTMEEM</sequence>
<evidence type="ECO:0000256" key="1">
    <source>
        <dbReference type="ARBA" id="ARBA00022741"/>
    </source>
</evidence>
<keyword evidence="1" id="KW-0547">Nucleotide-binding</keyword>
<dbReference type="Proteomes" id="UP001370490">
    <property type="component" value="Unassembled WGS sequence"/>
</dbReference>
<organism evidence="5 6">
    <name type="scientific">Dillenia turbinata</name>
    <dbReference type="NCBI Taxonomy" id="194707"/>
    <lineage>
        <taxon>Eukaryota</taxon>
        <taxon>Viridiplantae</taxon>
        <taxon>Streptophyta</taxon>
        <taxon>Embryophyta</taxon>
        <taxon>Tracheophyta</taxon>
        <taxon>Spermatophyta</taxon>
        <taxon>Magnoliopsida</taxon>
        <taxon>eudicotyledons</taxon>
        <taxon>Gunneridae</taxon>
        <taxon>Pentapetalae</taxon>
        <taxon>Dilleniales</taxon>
        <taxon>Dilleniaceae</taxon>
        <taxon>Dillenia</taxon>
    </lineage>
</organism>
<reference evidence="5 6" key="1">
    <citation type="submission" date="2023-12" db="EMBL/GenBank/DDBJ databases">
        <title>A high-quality genome assembly for Dillenia turbinata (Dilleniales).</title>
        <authorList>
            <person name="Chanderbali A."/>
        </authorList>
    </citation>
    <scope>NUCLEOTIDE SEQUENCE [LARGE SCALE GENOMIC DNA]</scope>
    <source>
        <strain evidence="5">LSX21</strain>
        <tissue evidence="5">Leaf</tissue>
    </source>
</reference>
<dbReference type="GO" id="GO:0005524">
    <property type="term" value="F:ATP binding"/>
    <property type="evidence" value="ECO:0007669"/>
    <property type="project" value="UniProtKB-KW"/>
</dbReference>
<dbReference type="InterPro" id="IPR050130">
    <property type="entry name" value="ClpA_ClpB"/>
</dbReference>
<keyword evidence="2" id="KW-0067">ATP-binding</keyword>
<evidence type="ECO:0000313" key="5">
    <source>
        <dbReference type="EMBL" id="KAK6920976.1"/>
    </source>
</evidence>
<gene>
    <name evidence="5" type="ORF">RJ641_014654</name>
</gene>